<evidence type="ECO:0000313" key="2">
    <source>
        <dbReference type="Proteomes" id="UP000789920"/>
    </source>
</evidence>
<name>A0ACA9STV9_9GLOM</name>
<organism evidence="1 2">
    <name type="scientific">Racocetra persica</name>
    <dbReference type="NCBI Taxonomy" id="160502"/>
    <lineage>
        <taxon>Eukaryota</taxon>
        <taxon>Fungi</taxon>
        <taxon>Fungi incertae sedis</taxon>
        <taxon>Mucoromycota</taxon>
        <taxon>Glomeromycotina</taxon>
        <taxon>Glomeromycetes</taxon>
        <taxon>Diversisporales</taxon>
        <taxon>Gigasporaceae</taxon>
        <taxon>Racocetra</taxon>
    </lineage>
</organism>
<feature type="non-terminal residue" evidence="1">
    <location>
        <position position="1"/>
    </location>
</feature>
<gene>
    <name evidence="1" type="ORF">RPERSI_LOCUS35346</name>
</gene>
<feature type="non-terminal residue" evidence="1">
    <location>
        <position position="46"/>
    </location>
</feature>
<sequence>KRPTTNEILATLNKISKETEAEEFIINRNQRPIPVLTRNGTSTLFS</sequence>
<evidence type="ECO:0000313" key="1">
    <source>
        <dbReference type="EMBL" id="CAG8848895.1"/>
    </source>
</evidence>
<protein>
    <submittedName>
        <fullName evidence="1">31303_t:CDS:1</fullName>
    </submittedName>
</protein>
<comment type="caution">
    <text evidence="1">The sequence shown here is derived from an EMBL/GenBank/DDBJ whole genome shotgun (WGS) entry which is preliminary data.</text>
</comment>
<reference evidence="1" key="1">
    <citation type="submission" date="2021-06" db="EMBL/GenBank/DDBJ databases">
        <authorList>
            <person name="Kallberg Y."/>
            <person name="Tangrot J."/>
            <person name="Rosling A."/>
        </authorList>
    </citation>
    <scope>NUCLEOTIDE SEQUENCE</scope>
    <source>
        <strain evidence="1">MA461A</strain>
    </source>
</reference>
<keyword evidence="2" id="KW-1185">Reference proteome</keyword>
<dbReference type="EMBL" id="CAJVQC010162810">
    <property type="protein sequence ID" value="CAG8848895.1"/>
    <property type="molecule type" value="Genomic_DNA"/>
</dbReference>
<proteinExistence type="predicted"/>
<dbReference type="Proteomes" id="UP000789920">
    <property type="component" value="Unassembled WGS sequence"/>
</dbReference>
<accession>A0ACA9STV9</accession>